<evidence type="ECO:0000259" key="4">
    <source>
        <dbReference type="Pfam" id="PF04112"/>
    </source>
</evidence>
<comment type="subcellular location">
    <subcellularLocation>
        <location evidence="1">Cytoplasm</location>
    </subcellularLocation>
</comment>
<comment type="similarity">
    <text evidence="2">Belongs to the MAK10 family.</text>
</comment>
<dbReference type="Pfam" id="PF25789">
    <property type="entry name" value="TPR_NAA35"/>
    <property type="match status" value="1"/>
</dbReference>
<dbReference type="InterPro" id="IPR007244">
    <property type="entry name" value="Naa35_N"/>
</dbReference>
<dbReference type="EMBL" id="JANAWD010000064">
    <property type="protein sequence ID" value="KAJ3488544.1"/>
    <property type="molecule type" value="Genomic_DNA"/>
</dbReference>
<dbReference type="InterPro" id="IPR057983">
    <property type="entry name" value="NAA35-like_N"/>
</dbReference>
<evidence type="ECO:0000256" key="1">
    <source>
        <dbReference type="ARBA" id="ARBA00004496"/>
    </source>
</evidence>
<proteinExistence type="inferred from homology"/>
<dbReference type="GO" id="GO:0031417">
    <property type="term" value="C:NatC complex"/>
    <property type="evidence" value="ECO:0007669"/>
    <property type="project" value="InterPro"/>
</dbReference>
<comment type="caution">
    <text evidence="6">The sequence shown here is derived from an EMBL/GenBank/DDBJ whole genome shotgun (WGS) entry which is preliminary data.</text>
</comment>
<dbReference type="InterPro" id="IPR057982">
    <property type="entry name" value="TPR_NAA35"/>
</dbReference>
<dbReference type="AlphaFoldDB" id="A0AAD5VCQ5"/>
<accession>A0AAD5VCQ5</accession>
<evidence type="ECO:0000259" key="5">
    <source>
        <dbReference type="Pfam" id="PF25789"/>
    </source>
</evidence>
<dbReference type="Proteomes" id="UP001212997">
    <property type="component" value="Unassembled WGS sequence"/>
</dbReference>
<keyword evidence="3" id="KW-0963">Cytoplasm</keyword>
<evidence type="ECO:0000256" key="3">
    <source>
        <dbReference type="ARBA" id="ARBA00022490"/>
    </source>
</evidence>
<dbReference type="PANTHER" id="PTHR21373">
    <property type="entry name" value="GLUCOSE REPRESSIBLE PROTEIN MAK10"/>
    <property type="match status" value="1"/>
</dbReference>
<gene>
    <name evidence="6" type="ORF">NLI96_g2764</name>
</gene>
<evidence type="ECO:0000313" key="6">
    <source>
        <dbReference type="EMBL" id="KAJ3488544.1"/>
    </source>
</evidence>
<dbReference type="Pfam" id="PF04112">
    <property type="entry name" value="Mak10"/>
    <property type="match status" value="1"/>
</dbReference>
<protein>
    <submittedName>
        <fullName evidence="6">Uncharacterized protein</fullName>
    </submittedName>
</protein>
<evidence type="ECO:0000313" key="7">
    <source>
        <dbReference type="Proteomes" id="UP001212997"/>
    </source>
</evidence>
<feature type="domain" description="NAA35-like TPR repeats" evidence="5">
    <location>
        <begin position="337"/>
        <end position="516"/>
    </location>
</feature>
<reference evidence="6" key="1">
    <citation type="submission" date="2022-07" db="EMBL/GenBank/DDBJ databases">
        <title>Genome Sequence of Physisporinus lineatus.</title>
        <authorList>
            <person name="Buettner E."/>
        </authorList>
    </citation>
    <scope>NUCLEOTIDE SEQUENCE</scope>
    <source>
        <strain evidence="6">VT162</strain>
    </source>
</reference>
<sequence>MDIDYYVDLPGGDNFEDVTELFVEGASQMMPGSVIMSEGFTLMDAMSAFEIGEPRMDSGMILEQADRPTFEPLTPLLPQEICWILDTSLSCEMEWHNGNTLSQTVFTLLYTHHLGDIDPDLVMQDKVFEDPQRPIGLVTIVLRAAVLGLLKCCDFAWRELSQGKVHDTEDWQSEKCDISLMEGVPAEHAIWKLDEACTYLRHAPISIQDRDALCDRILLRKALLEVYRLNLSEHKDMLRPLLVIARNALHRVRSLPPTPNPAPGSHALLAFDPYITRRLHNFIPMRIIDLGSTETTWIQLGELLQSWEDLDRLLNSHSLSAWEIGGSVRAWSTKYKLPVPFIRSLFQTSFFERNHVLSQHPALWLVDRFFLETLGMSHHLVQYTLQRAWASPGPMNLKEIERNLIKILVQHVRSFWFNPPRRRRCLMKLVLEWQTLHDALQSLTFNLLGGEPHVAELALMLPKTATLWQLSAAREIILSGFQQDLYAPHERPISYWYTAQVIELQLTLLDEFKSRVRKDSITFAELRFQSEFLIALQMLSVALCAITSKSLTLSSERMALNFRRRYKWLFVQSFPDNIEEMLIPLPPFENFERHISELKSGIHFSPRDVVQHAKQLLNGLCHINPEESWAPKEARERLEVLVCPL</sequence>
<dbReference type="PANTHER" id="PTHR21373:SF0">
    <property type="entry name" value="N-ALPHA-ACETYLTRANSFERASE 35, NATC AUXILIARY SUBUNIT"/>
    <property type="match status" value="1"/>
</dbReference>
<organism evidence="6 7">
    <name type="scientific">Meripilus lineatus</name>
    <dbReference type="NCBI Taxonomy" id="2056292"/>
    <lineage>
        <taxon>Eukaryota</taxon>
        <taxon>Fungi</taxon>
        <taxon>Dikarya</taxon>
        <taxon>Basidiomycota</taxon>
        <taxon>Agaricomycotina</taxon>
        <taxon>Agaricomycetes</taxon>
        <taxon>Polyporales</taxon>
        <taxon>Meripilaceae</taxon>
        <taxon>Meripilus</taxon>
    </lineage>
</organism>
<feature type="domain" description="NAA35-like N-terminal" evidence="4">
    <location>
        <begin position="31"/>
        <end position="189"/>
    </location>
</feature>
<name>A0AAD5VCQ5_9APHY</name>
<evidence type="ECO:0000256" key="2">
    <source>
        <dbReference type="ARBA" id="ARBA00006289"/>
    </source>
</evidence>
<keyword evidence="7" id="KW-1185">Reference proteome</keyword>